<organism evidence="1 2">
    <name type="scientific">Chitinophaga solisilvae</name>
    <dbReference type="NCBI Taxonomy" id="1233460"/>
    <lineage>
        <taxon>Bacteria</taxon>
        <taxon>Pseudomonadati</taxon>
        <taxon>Bacteroidota</taxon>
        <taxon>Chitinophagia</taxon>
        <taxon>Chitinophagales</taxon>
        <taxon>Chitinophagaceae</taxon>
        <taxon>Chitinophaga</taxon>
    </lineage>
</organism>
<dbReference type="OrthoDB" id="5491447at2"/>
<protein>
    <submittedName>
        <fullName evidence="1">DUF4129 domain-containing protein</fullName>
    </submittedName>
</protein>
<reference evidence="1" key="1">
    <citation type="submission" date="2020-05" db="EMBL/GenBank/DDBJ databases">
        <title>Chitinophaga laudate sp. nov., isolated from a tropical peat swamp.</title>
        <authorList>
            <person name="Goh C.B.S."/>
            <person name="Lee M.S."/>
            <person name="Parimannan S."/>
            <person name="Pasbakhsh P."/>
            <person name="Yule C.M."/>
            <person name="Rajandas H."/>
            <person name="Loke S."/>
            <person name="Croft L."/>
            <person name="Tan J.B.L."/>
        </authorList>
    </citation>
    <scope>NUCLEOTIDE SEQUENCE</scope>
    <source>
        <strain evidence="1">Mgbs1</strain>
    </source>
</reference>
<keyword evidence="2" id="KW-1185">Reference proteome</keyword>
<accession>A0A433WGY7</accession>
<dbReference type="Proteomes" id="UP000281028">
    <property type="component" value="Unassembled WGS sequence"/>
</dbReference>
<gene>
    <name evidence="1" type="ORF">ECE50_026015</name>
</gene>
<proteinExistence type="predicted"/>
<dbReference type="EMBL" id="RIAR02000001">
    <property type="protein sequence ID" value="NSL90315.1"/>
    <property type="molecule type" value="Genomic_DNA"/>
</dbReference>
<name>A0A433WGY7_9BACT</name>
<evidence type="ECO:0000313" key="1">
    <source>
        <dbReference type="EMBL" id="NSL90315.1"/>
    </source>
</evidence>
<evidence type="ECO:0000313" key="2">
    <source>
        <dbReference type="Proteomes" id="UP000281028"/>
    </source>
</evidence>
<dbReference type="AlphaFoldDB" id="A0A433WGY7"/>
<comment type="caution">
    <text evidence="1">The sequence shown here is derived from an EMBL/GenBank/DDBJ whole genome shotgun (WGS) entry which is preliminary data.</text>
</comment>
<sequence>MSCSKLKKYCQRLLIALMLCLPVAGIAQDSTAEAEEPDVAAYEMRQVPDSLMQQLKKDSRLQYQDKTEKPKKDNNNIFTGLFNFLFYLSGAIRYLVVALVVVGVGALVYLFMKNNGLSIFKKPKLLEGLDEIPEESLQSAAEFEEKIKTAIQEKNIRQAVRWWYLYTLFQLAGKQLIIQAKDKTNNDYLRSMRETPYYKTFSTLTMDYEYIWYGGFEVSEDSFREINQQFRDFNNHLAKAS</sequence>